<evidence type="ECO:0000313" key="1">
    <source>
        <dbReference type="EMBL" id="MFC4398332.1"/>
    </source>
</evidence>
<reference evidence="2" key="1">
    <citation type="journal article" date="2019" name="Int. J. Syst. Evol. Microbiol.">
        <title>The Global Catalogue of Microorganisms (GCM) 10K type strain sequencing project: providing services to taxonomists for standard genome sequencing and annotation.</title>
        <authorList>
            <consortium name="The Broad Institute Genomics Platform"/>
            <consortium name="The Broad Institute Genome Sequencing Center for Infectious Disease"/>
            <person name="Wu L."/>
            <person name="Ma J."/>
        </authorList>
    </citation>
    <scope>NUCLEOTIDE SEQUENCE [LARGE SCALE GENOMIC DNA]</scope>
    <source>
        <strain evidence="2">PJ61</strain>
    </source>
</reference>
<protein>
    <recommendedName>
        <fullName evidence="3">Secreted protein</fullName>
    </recommendedName>
</protein>
<evidence type="ECO:0000313" key="2">
    <source>
        <dbReference type="Proteomes" id="UP001595778"/>
    </source>
</evidence>
<comment type="caution">
    <text evidence="1">The sequence shown here is derived from an EMBL/GenBank/DDBJ whole genome shotgun (WGS) entry which is preliminary data.</text>
</comment>
<gene>
    <name evidence="1" type="ORF">ACFO0G_19745</name>
</gene>
<proteinExistence type="predicted"/>
<accession>A0ABV8WNK6</accession>
<evidence type="ECO:0008006" key="3">
    <source>
        <dbReference type="Google" id="ProtNLM"/>
    </source>
</evidence>
<sequence length="114" mass="12566">MMRLRCSLLITTLFMTLLFMARVPMSFMPVVVLVELVGNVILRFHQVLLEFFFGITAPPCRVPQLPGRLRTPGIQVGGPLLSCLLCRRHPGALFFPGVPAGVLGALAVLRLNRP</sequence>
<dbReference type="RefSeq" id="WP_376979776.1">
    <property type="nucleotide sequence ID" value="NZ_JBHSDQ010000015.1"/>
</dbReference>
<dbReference type="Proteomes" id="UP001595778">
    <property type="component" value="Unassembled WGS sequence"/>
</dbReference>
<name>A0ABV8WNK6_9MICC</name>
<dbReference type="EMBL" id="JBHSDQ010000015">
    <property type="protein sequence ID" value="MFC4398332.1"/>
    <property type="molecule type" value="Genomic_DNA"/>
</dbReference>
<keyword evidence="2" id="KW-1185">Reference proteome</keyword>
<organism evidence="1 2">
    <name type="scientific">Arthrobacter sedimenti</name>
    <dbReference type="NCBI Taxonomy" id="2694931"/>
    <lineage>
        <taxon>Bacteria</taxon>
        <taxon>Bacillati</taxon>
        <taxon>Actinomycetota</taxon>
        <taxon>Actinomycetes</taxon>
        <taxon>Micrococcales</taxon>
        <taxon>Micrococcaceae</taxon>
        <taxon>Arthrobacter</taxon>
    </lineage>
</organism>